<dbReference type="Pfam" id="PF17899">
    <property type="entry name" value="Peptidase_M61_N"/>
    <property type="match status" value="1"/>
</dbReference>
<keyword evidence="4" id="KW-1185">Reference proteome</keyword>
<dbReference type="RefSeq" id="WP_101359715.1">
    <property type="nucleotide sequence ID" value="NZ_NKXO01000052.1"/>
</dbReference>
<dbReference type="GO" id="GO:0006508">
    <property type="term" value="P:proteolysis"/>
    <property type="evidence" value="ECO:0007669"/>
    <property type="project" value="UniProtKB-KW"/>
</dbReference>
<comment type="caution">
    <text evidence="3">The sequence shown here is derived from an EMBL/GenBank/DDBJ whole genome shotgun (WGS) entry which is preliminary data.</text>
</comment>
<dbReference type="SUPFAM" id="SSF55486">
    <property type="entry name" value="Metalloproteases ('zincins'), catalytic domain"/>
    <property type="match status" value="1"/>
</dbReference>
<dbReference type="GO" id="GO:0008233">
    <property type="term" value="F:peptidase activity"/>
    <property type="evidence" value="ECO:0007669"/>
    <property type="project" value="UniProtKB-KW"/>
</dbReference>
<evidence type="ECO:0000259" key="2">
    <source>
        <dbReference type="Pfam" id="PF17899"/>
    </source>
</evidence>
<dbReference type="InterPro" id="IPR040756">
    <property type="entry name" value="Peptidase_M61_N"/>
</dbReference>
<keyword evidence="3" id="KW-0378">Hydrolase</keyword>
<dbReference type="SUPFAM" id="SSF50156">
    <property type="entry name" value="PDZ domain-like"/>
    <property type="match status" value="1"/>
</dbReference>
<dbReference type="OrthoDB" id="9778516at2"/>
<evidence type="ECO:0000259" key="1">
    <source>
        <dbReference type="Pfam" id="PF05299"/>
    </source>
</evidence>
<gene>
    <name evidence="3" type="ORF">Rain11_2456</name>
</gene>
<dbReference type="AlphaFoldDB" id="A0A2N3I7A6"/>
<dbReference type="Proteomes" id="UP000233387">
    <property type="component" value="Unassembled WGS sequence"/>
</dbReference>
<dbReference type="Gene3D" id="1.10.390.10">
    <property type="entry name" value="Neutral Protease Domain 2"/>
    <property type="match status" value="1"/>
</dbReference>
<dbReference type="InterPro" id="IPR007963">
    <property type="entry name" value="Peptidase_M61_catalytic"/>
</dbReference>
<feature type="domain" description="Peptidase M61 catalytic" evidence="1">
    <location>
        <begin position="259"/>
        <end position="375"/>
    </location>
</feature>
<dbReference type="EMBL" id="NKXO01000052">
    <property type="protein sequence ID" value="PKQ66188.1"/>
    <property type="molecule type" value="Genomic_DNA"/>
</dbReference>
<feature type="domain" description="Peptidase M61 N-terminal" evidence="2">
    <location>
        <begin position="3"/>
        <end position="166"/>
    </location>
</feature>
<dbReference type="PIRSF" id="PIRSF016493">
    <property type="entry name" value="Glycyl_aminpptds"/>
    <property type="match status" value="1"/>
</dbReference>
<dbReference type="Gene3D" id="2.60.40.3650">
    <property type="match status" value="1"/>
</dbReference>
<dbReference type="InterPro" id="IPR027268">
    <property type="entry name" value="Peptidase_M4/M1_CTD_sf"/>
</dbReference>
<keyword evidence="3" id="KW-0645">Protease</keyword>
<reference evidence="3 4" key="1">
    <citation type="submission" date="2017-06" db="EMBL/GenBank/DDBJ databases">
        <title>Raineya orbicola gen. nov., sp. nov. a slightly thermophilic bacterium of the phylum Bacteroidetes and the description of Raineyaceae fam. nov.</title>
        <authorList>
            <person name="Albuquerque L."/>
            <person name="Polonia A.R.M."/>
            <person name="Barroso C."/>
            <person name="Froufe H.J.C."/>
            <person name="Lage O."/>
            <person name="Lobo-Da-Cunha A."/>
            <person name="Egas C."/>
            <person name="Da Costa M.S."/>
        </authorList>
    </citation>
    <scope>NUCLEOTIDE SEQUENCE [LARGE SCALE GENOMIC DNA]</scope>
    <source>
        <strain evidence="3 4">SPSPC-11</strain>
    </source>
</reference>
<dbReference type="Pfam" id="PF05299">
    <property type="entry name" value="Peptidase_M61"/>
    <property type="match status" value="1"/>
</dbReference>
<evidence type="ECO:0000313" key="4">
    <source>
        <dbReference type="Proteomes" id="UP000233387"/>
    </source>
</evidence>
<name>A0A2N3I7A6_9BACT</name>
<proteinExistence type="predicted"/>
<accession>A0A2N3I7A6</accession>
<organism evidence="3 4">
    <name type="scientific">Raineya orbicola</name>
    <dbReference type="NCBI Taxonomy" id="2016530"/>
    <lineage>
        <taxon>Bacteria</taxon>
        <taxon>Pseudomonadati</taxon>
        <taxon>Bacteroidota</taxon>
        <taxon>Cytophagia</taxon>
        <taxon>Cytophagales</taxon>
        <taxon>Raineyaceae</taxon>
        <taxon>Raineya</taxon>
    </lineage>
</organism>
<evidence type="ECO:0000313" key="3">
    <source>
        <dbReference type="EMBL" id="PKQ66188.1"/>
    </source>
</evidence>
<dbReference type="InterPro" id="IPR024191">
    <property type="entry name" value="Peptidase_M61"/>
</dbReference>
<protein>
    <submittedName>
        <fullName evidence="3">Putative protease with the C-terminal PDZ domain</fullName>
    </submittedName>
</protein>
<dbReference type="InterPro" id="IPR036034">
    <property type="entry name" value="PDZ_sf"/>
</dbReference>
<sequence>MIHYRIAYTNPQTRFLEVECKFSHLSTPTLNLCLPAWRPGRYELQNYAKNIFDFAVFDEQNRPLSYRKISRNIWQVQLQNASELIVKYRYYAFQLDAGGSYLDDTQVYCNLINCLVYVENRLDEPCTLELALPDNYQIACGLTKKAKNLWQAESYHHLVDSPFIASASLEHKTYEVAGTTFHIWLQGDWQPDWEVVLKDFEKFTAWQIQLFGEFPEKDYHFLFQILPYTFYHGVEHRNSTVICLGSAEKMSEAENYDNFLGIASHELFHSWNVCKIRPAEMLPYNYASETYFETGWIAEGITTYYGDLALQRSGVWESDYFLKETNQTLKSHFENFGRMQASLADASWDLWVDGYLKEEIYPQRNPSIYRKGAIVAMLLDWTIRLKTHNKASLDSVMREMWLQFGKTARGYTMQDFQAIAEKIAQSSLQDFFEKYVFGKESLDKPIQELAEHFALNLIVQHYNFGSEVFGFKTIQKNGAYLVSLIDPSSTASAVLSLADEIIAVDDRKVENNLAELLGNKQTVILTIFRQKRLLHVLLQANRESYLQNYLLQINPSANSEQKANLVAWLEGKIL</sequence>